<protein>
    <submittedName>
        <fullName evidence="4">Helix-turn-helix transcriptional regulator</fullName>
    </submittedName>
</protein>
<organism evidence="4 5">
    <name type="scientific">Clostridium beijerinckii</name>
    <name type="common">Clostridium MP</name>
    <dbReference type="NCBI Taxonomy" id="1520"/>
    <lineage>
        <taxon>Bacteria</taxon>
        <taxon>Bacillati</taxon>
        <taxon>Bacillota</taxon>
        <taxon>Clostridia</taxon>
        <taxon>Eubacteriales</taxon>
        <taxon>Clostridiaceae</taxon>
        <taxon>Clostridium</taxon>
    </lineage>
</organism>
<dbReference type="PRINTS" id="PR00032">
    <property type="entry name" value="HTHARAC"/>
</dbReference>
<reference evidence="4" key="1">
    <citation type="submission" date="2020-11" db="EMBL/GenBank/DDBJ databases">
        <authorList>
            <person name="Thieme N."/>
            <person name="Liebl W."/>
            <person name="Zverlov V."/>
        </authorList>
    </citation>
    <scope>NUCLEOTIDE SEQUENCE</scope>
    <source>
        <strain evidence="4">NT08</strain>
    </source>
</reference>
<dbReference type="SUPFAM" id="SSF46689">
    <property type="entry name" value="Homeodomain-like"/>
    <property type="match status" value="1"/>
</dbReference>
<dbReference type="PANTHER" id="PTHR43280">
    <property type="entry name" value="ARAC-FAMILY TRANSCRIPTIONAL REGULATOR"/>
    <property type="match status" value="1"/>
</dbReference>
<keyword evidence="3" id="KW-0804">Transcription</keyword>
<evidence type="ECO:0000256" key="3">
    <source>
        <dbReference type="ARBA" id="ARBA00023163"/>
    </source>
</evidence>
<dbReference type="PROSITE" id="PS01124">
    <property type="entry name" value="HTH_ARAC_FAMILY_2"/>
    <property type="match status" value="1"/>
</dbReference>
<keyword evidence="2" id="KW-0238">DNA-binding</keyword>
<dbReference type="Gene3D" id="1.10.10.60">
    <property type="entry name" value="Homeodomain-like"/>
    <property type="match status" value="2"/>
</dbReference>
<evidence type="ECO:0000313" key="4">
    <source>
        <dbReference type="EMBL" id="MBF7808745.1"/>
    </source>
</evidence>
<dbReference type="GO" id="GO:0043565">
    <property type="term" value="F:sequence-specific DNA binding"/>
    <property type="evidence" value="ECO:0007669"/>
    <property type="project" value="InterPro"/>
</dbReference>
<dbReference type="InterPro" id="IPR009057">
    <property type="entry name" value="Homeodomain-like_sf"/>
</dbReference>
<sequence length="267" mass="31576">MKSVIKGELIKEFRENTFEIVRVDKFAKHSAGIKNTYKTNLSAFIFPIKGRAEIEFDNEIFTGERGKVIHGCKNRNISFKVLGEEEFEHINIYYVADKYNNSNSYMKSTFEFQINNYDEIIRSLNQLMEISSKLEMKSRVTLQIQTFLFLKELFTEQNYKKILTEKDIVADISKFISENYMEEINLNKLSERYGEKVSRISYLFNKHLKMRPIDYLIQYRLTMAYTLLNKGLTIKDVSKKVGYNDEFYFSRLFKKKFGVSPSKLKKG</sequence>
<evidence type="ECO:0000256" key="2">
    <source>
        <dbReference type="ARBA" id="ARBA00023125"/>
    </source>
</evidence>
<evidence type="ECO:0000256" key="1">
    <source>
        <dbReference type="ARBA" id="ARBA00023015"/>
    </source>
</evidence>
<dbReference type="PANTHER" id="PTHR43280:SF29">
    <property type="entry name" value="ARAC-FAMILY TRANSCRIPTIONAL REGULATOR"/>
    <property type="match status" value="1"/>
</dbReference>
<dbReference type="RefSeq" id="WP_012060657.1">
    <property type="nucleotide sequence ID" value="NZ_CP073279.1"/>
</dbReference>
<comment type="caution">
    <text evidence="4">The sequence shown here is derived from an EMBL/GenBank/DDBJ whole genome shotgun (WGS) entry which is preliminary data.</text>
</comment>
<dbReference type="InterPro" id="IPR018060">
    <property type="entry name" value="HTH_AraC"/>
</dbReference>
<gene>
    <name evidence="4" type="ORF">IS491_08755</name>
</gene>
<dbReference type="InterPro" id="IPR020449">
    <property type="entry name" value="Tscrpt_reg_AraC-type_HTH"/>
</dbReference>
<evidence type="ECO:0000313" key="5">
    <source>
        <dbReference type="Proteomes" id="UP000631418"/>
    </source>
</evidence>
<dbReference type="OMA" id="GKTQFQF"/>
<proteinExistence type="predicted"/>
<dbReference type="Pfam" id="PF12833">
    <property type="entry name" value="HTH_18"/>
    <property type="match status" value="1"/>
</dbReference>
<dbReference type="SMART" id="SM00342">
    <property type="entry name" value="HTH_ARAC"/>
    <property type="match status" value="1"/>
</dbReference>
<dbReference type="GO" id="GO:0003700">
    <property type="term" value="F:DNA-binding transcription factor activity"/>
    <property type="evidence" value="ECO:0007669"/>
    <property type="project" value="InterPro"/>
</dbReference>
<dbReference type="EMBL" id="JADOEF010000001">
    <property type="protein sequence ID" value="MBF7808745.1"/>
    <property type="molecule type" value="Genomic_DNA"/>
</dbReference>
<keyword evidence="1" id="KW-0805">Transcription regulation</keyword>
<name>A0A1S8RAM3_CLOBE</name>
<accession>A0A1S8RAM3</accession>
<dbReference type="AlphaFoldDB" id="A0A1S8RAM3"/>
<dbReference type="Proteomes" id="UP000631418">
    <property type="component" value="Unassembled WGS sequence"/>
</dbReference>